<keyword evidence="3 8" id="KW-0479">Metal-binding</keyword>
<dbReference type="EMBL" id="JAODUP010000340">
    <property type="protein sequence ID" value="KAK2152090.1"/>
    <property type="molecule type" value="Genomic_DNA"/>
</dbReference>
<dbReference type="InterPro" id="IPR036971">
    <property type="entry name" value="PDEase_catalytic_dom_sf"/>
</dbReference>
<evidence type="ECO:0000256" key="8">
    <source>
        <dbReference type="PIRSR" id="PIRSR623088-3"/>
    </source>
</evidence>
<dbReference type="InterPro" id="IPR003607">
    <property type="entry name" value="HD/PDEase_dom"/>
</dbReference>
<dbReference type="PROSITE" id="PS51845">
    <property type="entry name" value="PDEASE_I_2"/>
    <property type="match status" value="1"/>
</dbReference>
<dbReference type="PRINTS" id="PR00387">
    <property type="entry name" value="PDIESTERASE1"/>
</dbReference>
<feature type="binding site" evidence="7">
    <location>
        <position position="164"/>
    </location>
    <ligand>
        <name>AMP</name>
        <dbReference type="ChEBI" id="CHEBI:456215"/>
    </ligand>
</feature>
<feature type="binding site" evidence="8">
    <location>
        <position position="273"/>
    </location>
    <ligand>
        <name>Zn(2+)</name>
        <dbReference type="ChEBI" id="CHEBI:29105"/>
        <label>1</label>
    </ligand>
</feature>
<keyword evidence="4" id="KW-0378">Hydrolase</keyword>
<accession>A0AAD9JGN8</accession>
<dbReference type="PROSITE" id="PS00126">
    <property type="entry name" value="PDEASE_I_1"/>
    <property type="match status" value="1"/>
</dbReference>
<gene>
    <name evidence="10" type="ORF">LSH36_340g06056</name>
</gene>
<evidence type="ECO:0000256" key="6">
    <source>
        <dbReference type="PIRSR" id="PIRSR623088-1"/>
    </source>
</evidence>
<feature type="binding site" evidence="7">
    <location>
        <begin position="123"/>
        <end position="127"/>
    </location>
    <ligand>
        <name>AMP</name>
        <dbReference type="ChEBI" id="CHEBI:456215"/>
    </ligand>
</feature>
<evidence type="ECO:0000313" key="10">
    <source>
        <dbReference type="EMBL" id="KAK2152090.1"/>
    </source>
</evidence>
<sequence length="387" mass="45159">MGIITNDRGSSSALTIDILPILRWQNSKTRNQLKRDKERLPDEKICDHLTKMLDTRKNALDVNDWNFDVFAFNRLTNGRALFHISLHLFYEYNLIEIFKLDIVKLMRFISLVEEGYHSSNPYHNAVHAADVTQAMHCYLRERKLDKALSPLEKMTAIVSAITHDLDHPGVNQAFLIATSNHLATLYNNCSVLENHHWRSALGLLHESGVFEHFDRSLWKTMEWQLKSLILATDISKQNGFLDQFKVHVKENTLNMDDPKHRNFILQIALKCADVCNPGRPWTTSKRWSELVCDEFFKQGDRERQMRLPVTQCCDRLTTSIEKMQIGFMNFVVMPLFTEWHRFHLSSLSETILLNIESNQKNWQEILLDPKMQTTKPEPNSFTSKSEE</sequence>
<dbReference type="AlphaFoldDB" id="A0AAD9JGN8"/>
<feature type="active site" description="Proton donor" evidence="6">
    <location>
        <position position="123"/>
    </location>
</feature>
<dbReference type="CDD" id="cd00077">
    <property type="entry name" value="HDc"/>
    <property type="match status" value="1"/>
</dbReference>
<reference evidence="10" key="1">
    <citation type="journal article" date="2023" name="Mol. Biol. Evol.">
        <title>Third-Generation Sequencing Reveals the Adaptive Role of the Epigenome in Three Deep-Sea Polychaetes.</title>
        <authorList>
            <person name="Perez M."/>
            <person name="Aroh O."/>
            <person name="Sun Y."/>
            <person name="Lan Y."/>
            <person name="Juniper S.K."/>
            <person name="Young C.R."/>
            <person name="Angers B."/>
            <person name="Qian P.Y."/>
        </authorList>
    </citation>
    <scope>NUCLEOTIDE SEQUENCE</scope>
    <source>
        <strain evidence="10">P08H-3</strain>
    </source>
</reference>
<comment type="caution">
    <text evidence="10">The sequence shown here is derived from an EMBL/GenBank/DDBJ whole genome shotgun (WGS) entry which is preliminary data.</text>
</comment>
<evidence type="ECO:0000256" key="1">
    <source>
        <dbReference type="ARBA" id="ARBA00000621"/>
    </source>
</evidence>
<dbReference type="GO" id="GO:0007165">
    <property type="term" value="P:signal transduction"/>
    <property type="evidence" value="ECO:0007669"/>
    <property type="project" value="InterPro"/>
</dbReference>
<evidence type="ECO:0000256" key="7">
    <source>
        <dbReference type="PIRSR" id="PIRSR623088-2"/>
    </source>
</evidence>
<evidence type="ECO:0000256" key="2">
    <source>
        <dbReference type="ARBA" id="ARBA00004703"/>
    </source>
</evidence>
<dbReference type="InterPro" id="IPR023088">
    <property type="entry name" value="PDEase"/>
</dbReference>
<dbReference type="InterPro" id="IPR002073">
    <property type="entry name" value="PDEase_catalytic_dom"/>
</dbReference>
<evidence type="ECO:0000256" key="3">
    <source>
        <dbReference type="ARBA" id="ARBA00022723"/>
    </source>
</evidence>
<protein>
    <recommendedName>
        <fullName evidence="9">PDEase domain-containing protein</fullName>
    </recommendedName>
</protein>
<dbReference type="SUPFAM" id="SSF109604">
    <property type="entry name" value="HD-domain/PDEase-like"/>
    <property type="match status" value="1"/>
</dbReference>
<evidence type="ECO:0000313" key="11">
    <source>
        <dbReference type="Proteomes" id="UP001208570"/>
    </source>
</evidence>
<comment type="pathway">
    <text evidence="2">Purine metabolism; 3',5'-cyclic AMP degradation; AMP from 3',5'-cyclic AMP: step 1/1.</text>
</comment>
<dbReference type="GO" id="GO:0046872">
    <property type="term" value="F:metal ion binding"/>
    <property type="evidence" value="ECO:0007669"/>
    <property type="project" value="UniProtKB-KW"/>
</dbReference>
<name>A0AAD9JGN8_9ANNE</name>
<keyword evidence="11" id="KW-1185">Reference proteome</keyword>
<dbReference type="Gene3D" id="1.10.1300.10">
    <property type="entry name" value="3'5'-cyclic nucleotide phosphodiesterase, catalytic domain"/>
    <property type="match status" value="1"/>
</dbReference>
<comment type="similarity">
    <text evidence="5">Belongs to the cyclic nucleotide phosphodiesterase family. PDE7 subfamily.</text>
</comment>
<dbReference type="FunFam" id="1.10.1300.10:FF:000004">
    <property type="entry name" value="Phosphodiesterase"/>
    <property type="match status" value="1"/>
</dbReference>
<dbReference type="PANTHER" id="PTHR11347">
    <property type="entry name" value="CYCLIC NUCLEOTIDE PHOSPHODIESTERASE"/>
    <property type="match status" value="1"/>
</dbReference>
<dbReference type="Proteomes" id="UP001208570">
    <property type="component" value="Unassembled WGS sequence"/>
</dbReference>
<proteinExistence type="inferred from homology"/>
<feature type="binding site" evidence="8">
    <location>
        <position position="163"/>
    </location>
    <ligand>
        <name>Zn(2+)</name>
        <dbReference type="ChEBI" id="CHEBI:29105"/>
        <label>1</label>
    </ligand>
</feature>
<dbReference type="InterPro" id="IPR023174">
    <property type="entry name" value="PDEase_CS"/>
</dbReference>
<feature type="binding site" evidence="7">
    <location>
        <position position="273"/>
    </location>
    <ligand>
        <name>AMP</name>
        <dbReference type="ChEBI" id="CHEBI:456215"/>
    </ligand>
</feature>
<feature type="binding site" evidence="8">
    <location>
        <position position="164"/>
    </location>
    <ligand>
        <name>Zn(2+)</name>
        <dbReference type="ChEBI" id="CHEBI:29105"/>
        <label>1</label>
    </ligand>
</feature>
<evidence type="ECO:0000256" key="4">
    <source>
        <dbReference type="ARBA" id="ARBA00022801"/>
    </source>
</evidence>
<feature type="domain" description="PDEase" evidence="9">
    <location>
        <begin position="38"/>
        <end position="369"/>
    </location>
</feature>
<evidence type="ECO:0000256" key="5">
    <source>
        <dbReference type="ARBA" id="ARBA00061458"/>
    </source>
</evidence>
<comment type="catalytic activity">
    <reaction evidence="1">
        <text>3',5'-cyclic AMP + H2O = AMP + H(+)</text>
        <dbReference type="Rhea" id="RHEA:25277"/>
        <dbReference type="ChEBI" id="CHEBI:15377"/>
        <dbReference type="ChEBI" id="CHEBI:15378"/>
        <dbReference type="ChEBI" id="CHEBI:58165"/>
        <dbReference type="ChEBI" id="CHEBI:456215"/>
        <dbReference type="EC" id="3.1.4.53"/>
    </reaction>
</comment>
<dbReference type="SMART" id="SM00471">
    <property type="entry name" value="HDc"/>
    <property type="match status" value="1"/>
</dbReference>
<feature type="binding site" evidence="7">
    <location>
        <position position="324"/>
    </location>
    <ligand>
        <name>AMP</name>
        <dbReference type="ChEBI" id="CHEBI:456215"/>
    </ligand>
</feature>
<evidence type="ECO:0000259" key="9">
    <source>
        <dbReference type="PROSITE" id="PS51845"/>
    </source>
</evidence>
<dbReference type="GO" id="GO:0004115">
    <property type="term" value="F:3',5'-cyclic-AMP phosphodiesterase activity"/>
    <property type="evidence" value="ECO:0007669"/>
    <property type="project" value="UniProtKB-EC"/>
</dbReference>
<organism evidence="10 11">
    <name type="scientific">Paralvinella palmiformis</name>
    <dbReference type="NCBI Taxonomy" id="53620"/>
    <lineage>
        <taxon>Eukaryota</taxon>
        <taxon>Metazoa</taxon>
        <taxon>Spiralia</taxon>
        <taxon>Lophotrochozoa</taxon>
        <taxon>Annelida</taxon>
        <taxon>Polychaeta</taxon>
        <taxon>Sedentaria</taxon>
        <taxon>Canalipalpata</taxon>
        <taxon>Terebellida</taxon>
        <taxon>Terebelliformia</taxon>
        <taxon>Alvinellidae</taxon>
        <taxon>Paralvinella</taxon>
    </lineage>
</organism>
<feature type="binding site" evidence="8">
    <location>
        <position position="127"/>
    </location>
    <ligand>
        <name>Zn(2+)</name>
        <dbReference type="ChEBI" id="CHEBI:29105"/>
        <label>1</label>
    </ligand>
</feature>
<dbReference type="Pfam" id="PF00233">
    <property type="entry name" value="PDEase_I"/>
    <property type="match status" value="1"/>
</dbReference>
<feature type="binding site" evidence="8">
    <location>
        <position position="164"/>
    </location>
    <ligand>
        <name>Zn(2+)</name>
        <dbReference type="ChEBI" id="CHEBI:29105"/>
        <label>2</label>
    </ligand>
</feature>